<dbReference type="Proteomes" id="UP000294360">
    <property type="component" value="Chromosome"/>
</dbReference>
<evidence type="ECO:0000313" key="6">
    <source>
        <dbReference type="Proteomes" id="UP000294360"/>
    </source>
</evidence>
<keyword evidence="2" id="KW-0808">Transferase</keyword>
<proteinExistence type="inferred from homology"/>
<evidence type="ECO:0000313" key="5">
    <source>
        <dbReference type="EMBL" id="VFU07538.1"/>
    </source>
</evidence>
<dbReference type="Pfam" id="PF00294">
    <property type="entry name" value="PfkB"/>
    <property type="match status" value="1"/>
</dbReference>
<keyword evidence="3" id="KW-0418">Kinase</keyword>
<feature type="domain" description="Carbohydrate kinase PfkB" evidence="4">
    <location>
        <begin position="58"/>
        <end position="318"/>
    </location>
</feature>
<reference evidence="5 6" key="1">
    <citation type="submission" date="2019-03" db="EMBL/GenBank/DDBJ databases">
        <authorList>
            <person name="Kox A.R. M."/>
        </authorList>
    </citation>
    <scope>NUCLEOTIDE SEQUENCE [LARGE SCALE GENOMIC DNA]</scope>
    <source>
        <strain evidence="5">MTUNDRAET4 annotated genome</strain>
    </source>
</reference>
<accession>A0A4U8YUV3</accession>
<dbReference type="InterPro" id="IPR002173">
    <property type="entry name" value="Carboh/pur_kinase_PfkB_CS"/>
</dbReference>
<dbReference type="PROSITE" id="PS00584">
    <property type="entry name" value="PFKB_KINASES_2"/>
    <property type="match status" value="1"/>
</dbReference>
<sequence length="333" mass="34702">MTSCPYHVLGLGNAIVDVISRADDDFLIAQGLRKGGMTLIDEARAEQLFEAMGPATIVSGGSAANTIIGLASLGCETAFIGKVKADDLGGLFAHDIRAAKVGFSTPPADAGTASARCLIVVTPDGQRTMSTFLGACQDLAEEDVDEDLVRQSAVTYLEGYLWDPPAAKAAFVKASKIARAAGREVALSLSDSFCVDRYRDEFLGLMRSGAVQIIFANESELHSLYETADFGAALAQLQSENVLGVVTRSEQGCVIVKGAEILTAPAFPVETVVDTTGAGDLFAAGFLAGYTKERDLVSCAKLGALAAAEIIQHLGARPQTDLAQLAAQNGLAP</sequence>
<dbReference type="OrthoDB" id="9813569at2"/>
<evidence type="ECO:0000256" key="1">
    <source>
        <dbReference type="ARBA" id="ARBA00010688"/>
    </source>
</evidence>
<dbReference type="RefSeq" id="WP_134486792.1">
    <property type="nucleotide sequence ID" value="NZ_CP139089.1"/>
</dbReference>
<gene>
    <name evidence="5" type="ORF">MTUNDRAET4_0645</name>
</gene>
<protein>
    <submittedName>
        <fullName evidence="5">PfkB domain protein</fullName>
    </submittedName>
</protein>
<dbReference type="Gene3D" id="3.40.1190.20">
    <property type="match status" value="1"/>
</dbReference>
<dbReference type="CDD" id="cd01168">
    <property type="entry name" value="adenosine_kinase"/>
    <property type="match status" value="1"/>
</dbReference>
<evidence type="ECO:0000256" key="3">
    <source>
        <dbReference type="ARBA" id="ARBA00022777"/>
    </source>
</evidence>
<dbReference type="AlphaFoldDB" id="A0A4U8YUV3"/>
<dbReference type="PANTHER" id="PTHR43320:SF3">
    <property type="entry name" value="CARBOHYDRATE KINASE PFKB DOMAIN-CONTAINING PROTEIN"/>
    <property type="match status" value="1"/>
</dbReference>
<dbReference type="EMBL" id="LR536450">
    <property type="protein sequence ID" value="VFU07538.1"/>
    <property type="molecule type" value="Genomic_DNA"/>
</dbReference>
<organism evidence="5 6">
    <name type="scientific">Methylocella tundrae</name>
    <dbReference type="NCBI Taxonomy" id="227605"/>
    <lineage>
        <taxon>Bacteria</taxon>
        <taxon>Pseudomonadati</taxon>
        <taxon>Pseudomonadota</taxon>
        <taxon>Alphaproteobacteria</taxon>
        <taxon>Hyphomicrobiales</taxon>
        <taxon>Beijerinckiaceae</taxon>
        <taxon>Methylocella</taxon>
    </lineage>
</organism>
<comment type="similarity">
    <text evidence="1">Belongs to the carbohydrate kinase PfkB family.</text>
</comment>
<dbReference type="GO" id="GO:0016301">
    <property type="term" value="F:kinase activity"/>
    <property type="evidence" value="ECO:0007669"/>
    <property type="project" value="UniProtKB-KW"/>
</dbReference>
<dbReference type="InterPro" id="IPR052700">
    <property type="entry name" value="Carb_kinase_PfkB-like"/>
</dbReference>
<dbReference type="InterPro" id="IPR029056">
    <property type="entry name" value="Ribokinase-like"/>
</dbReference>
<dbReference type="InterPro" id="IPR011611">
    <property type="entry name" value="PfkB_dom"/>
</dbReference>
<dbReference type="PANTHER" id="PTHR43320">
    <property type="entry name" value="SUGAR KINASE"/>
    <property type="match status" value="1"/>
</dbReference>
<evidence type="ECO:0000259" key="4">
    <source>
        <dbReference type="Pfam" id="PF00294"/>
    </source>
</evidence>
<dbReference type="SUPFAM" id="SSF53613">
    <property type="entry name" value="Ribokinase-like"/>
    <property type="match status" value="1"/>
</dbReference>
<dbReference type="KEGG" id="mtun:MTUNDRAET4_0645"/>
<name>A0A4U8YUV3_METTU</name>
<evidence type="ECO:0000256" key="2">
    <source>
        <dbReference type="ARBA" id="ARBA00022679"/>
    </source>
</evidence>